<evidence type="ECO:0000256" key="6">
    <source>
        <dbReference type="ARBA" id="ARBA00023236"/>
    </source>
</evidence>
<dbReference type="PANTHER" id="PTHR33516:SF2">
    <property type="entry name" value="LEXA REPRESSOR-RELATED"/>
    <property type="match status" value="1"/>
</dbReference>
<dbReference type="GO" id="GO:0003677">
    <property type="term" value="F:DNA binding"/>
    <property type="evidence" value="ECO:0007669"/>
    <property type="project" value="InterPro"/>
</dbReference>
<dbReference type="Proteomes" id="UP000244902">
    <property type="component" value="Chromosome"/>
</dbReference>
<evidence type="ECO:0000256" key="2">
    <source>
        <dbReference type="ARBA" id="ARBA00022763"/>
    </source>
</evidence>
<dbReference type="GO" id="GO:0016787">
    <property type="term" value="F:hydrolase activity"/>
    <property type="evidence" value="ECO:0007669"/>
    <property type="project" value="UniProtKB-KW"/>
</dbReference>
<dbReference type="Gene3D" id="2.10.109.10">
    <property type="entry name" value="Umud Fragment, subunit A"/>
    <property type="match status" value="1"/>
</dbReference>
<proteinExistence type="inferred from homology"/>
<dbReference type="PANTHER" id="PTHR33516">
    <property type="entry name" value="LEXA REPRESSOR"/>
    <property type="match status" value="1"/>
</dbReference>
<reference evidence="9 10" key="1">
    <citation type="submission" date="2017-06" db="EMBL/GenBank/DDBJ databases">
        <title>Azoarcus sp. TSNA42 complete genome sequence.</title>
        <authorList>
            <person name="Woo J.-H."/>
            <person name="Kim H.-S."/>
        </authorList>
    </citation>
    <scope>NUCLEOTIDE SEQUENCE [LARGE SCALE GENOMIC DNA]</scope>
    <source>
        <strain evidence="9 10">TSNA42</strain>
    </source>
</reference>
<evidence type="ECO:0000256" key="1">
    <source>
        <dbReference type="ARBA" id="ARBA00007484"/>
    </source>
</evidence>
<dbReference type="Pfam" id="PF00717">
    <property type="entry name" value="Peptidase_S24"/>
    <property type="match status" value="1"/>
</dbReference>
<keyword evidence="5" id="KW-0234">DNA repair</keyword>
<dbReference type="InterPro" id="IPR015927">
    <property type="entry name" value="Peptidase_S24_S26A/B/C"/>
</dbReference>
<evidence type="ECO:0000256" key="5">
    <source>
        <dbReference type="ARBA" id="ARBA00023204"/>
    </source>
</evidence>
<dbReference type="EMBL" id="CP022188">
    <property type="protein sequence ID" value="AWI79457.1"/>
    <property type="molecule type" value="Genomic_DNA"/>
</dbReference>
<keyword evidence="4 7" id="KW-0068">Autocatalytic cleavage</keyword>
<evidence type="ECO:0000313" key="10">
    <source>
        <dbReference type="Proteomes" id="UP000244902"/>
    </source>
</evidence>
<evidence type="ECO:0000256" key="7">
    <source>
        <dbReference type="RuleBase" id="RU003991"/>
    </source>
</evidence>
<evidence type="ECO:0000256" key="3">
    <source>
        <dbReference type="ARBA" id="ARBA00022801"/>
    </source>
</evidence>
<dbReference type="InterPro" id="IPR036286">
    <property type="entry name" value="LexA/Signal_pep-like_sf"/>
</dbReference>
<dbReference type="InterPro" id="IPR039418">
    <property type="entry name" value="LexA-like"/>
</dbReference>
<comment type="similarity">
    <text evidence="1 7">Belongs to the peptidase S24 family.</text>
</comment>
<dbReference type="AlphaFoldDB" id="A0A2U8H0H1"/>
<name>A0A2U8H0H1_9RHOO</name>
<dbReference type="InterPro" id="IPR006197">
    <property type="entry name" value="Peptidase_S24_LexA"/>
</dbReference>
<dbReference type="Gene3D" id="1.10.10.10">
    <property type="entry name" value="Winged helix-like DNA-binding domain superfamily/Winged helix DNA-binding domain"/>
    <property type="match status" value="1"/>
</dbReference>
<dbReference type="GO" id="GO:0006281">
    <property type="term" value="P:DNA repair"/>
    <property type="evidence" value="ECO:0007669"/>
    <property type="project" value="UniProtKB-KW"/>
</dbReference>
<dbReference type="GO" id="GO:0006355">
    <property type="term" value="P:regulation of DNA-templated transcription"/>
    <property type="evidence" value="ECO:0007669"/>
    <property type="project" value="InterPro"/>
</dbReference>
<protein>
    <submittedName>
        <fullName evidence="9">UmuDC operon-like protein</fullName>
    </submittedName>
</protein>
<dbReference type="InterPro" id="IPR050077">
    <property type="entry name" value="LexA_repressor"/>
</dbReference>
<keyword evidence="6" id="KW-0742">SOS response</keyword>
<gene>
    <name evidence="9" type="ORF">CEW87_08795</name>
</gene>
<dbReference type="CDD" id="cd06529">
    <property type="entry name" value="S24_LexA-like"/>
    <property type="match status" value="1"/>
</dbReference>
<dbReference type="SUPFAM" id="SSF51306">
    <property type="entry name" value="LexA/Signal peptidase"/>
    <property type="match status" value="1"/>
</dbReference>
<organism evidence="9 10">
    <name type="scientific">Parazoarcus communis</name>
    <dbReference type="NCBI Taxonomy" id="41977"/>
    <lineage>
        <taxon>Bacteria</taxon>
        <taxon>Pseudomonadati</taxon>
        <taxon>Pseudomonadota</taxon>
        <taxon>Betaproteobacteria</taxon>
        <taxon>Rhodocyclales</taxon>
        <taxon>Zoogloeaceae</taxon>
        <taxon>Parazoarcus</taxon>
    </lineage>
</organism>
<feature type="domain" description="Peptidase S24/S26A/S26B/S26C" evidence="8">
    <location>
        <begin position="74"/>
        <end position="188"/>
    </location>
</feature>
<dbReference type="GO" id="GO:0009432">
    <property type="term" value="P:SOS response"/>
    <property type="evidence" value="ECO:0007669"/>
    <property type="project" value="UniProtKB-KW"/>
</dbReference>
<accession>A0A2U8H0H1</accession>
<keyword evidence="2" id="KW-0227">DNA damage</keyword>
<dbReference type="PRINTS" id="PR00726">
    <property type="entry name" value="LEXASERPTASE"/>
</dbReference>
<evidence type="ECO:0000259" key="8">
    <source>
        <dbReference type="Pfam" id="PF00717"/>
    </source>
</evidence>
<dbReference type="InterPro" id="IPR036388">
    <property type="entry name" value="WH-like_DNA-bd_sf"/>
</dbReference>
<evidence type="ECO:0000313" key="9">
    <source>
        <dbReference type="EMBL" id="AWI79457.1"/>
    </source>
</evidence>
<sequence>MGRPNKDAEYLGCLRDYFAQNRALPSYAELSKVLGFRAKNAAFKLAGRLMSANYLESGPGGRLVPGPRFFELPCIDARVPAGPGDPAEFSGGVEFKEIDRLLVDVPSRTFLVPIRGDSMCDAGVLDGDTAVVELTPMANPGDFVIALVDGQYTMKELRYEQNRPVLVPHNECYEPIRPESDLSIIGVVRGIIRRYRSSGGRVDARVRGERI</sequence>
<keyword evidence="3 7" id="KW-0378">Hydrolase</keyword>
<evidence type="ECO:0000256" key="4">
    <source>
        <dbReference type="ARBA" id="ARBA00022813"/>
    </source>
</evidence>
<dbReference type="OrthoDB" id="9802364at2"/>